<dbReference type="PANTHER" id="PTHR26312">
    <property type="entry name" value="TETRATRICOPEPTIDE REPEAT PROTEIN 5"/>
    <property type="match status" value="1"/>
</dbReference>
<dbReference type="InterPro" id="IPR011990">
    <property type="entry name" value="TPR-like_helical_dom_sf"/>
</dbReference>
<gene>
    <name evidence="2" type="ORF">IFM89_025335</name>
</gene>
<sequence>MATNTDDYSPSSEPLLSSKQISYPSPPPSGNYAKFLKEVRGDVVKAEEYCERAILVNPNDANVVSMYAELVWEVHKDFDRAEKYFDQAVQAEPNDW</sequence>
<keyword evidence="3" id="KW-1185">Reference proteome</keyword>
<dbReference type="AlphaFoldDB" id="A0A835I7W3"/>
<accession>A0A835I7W3</accession>
<dbReference type="OrthoDB" id="439046at2759"/>
<reference evidence="2 3" key="1">
    <citation type="submission" date="2020-10" db="EMBL/GenBank/DDBJ databases">
        <title>The Coptis chinensis genome and diversification of protoberbering-type alkaloids.</title>
        <authorList>
            <person name="Wang B."/>
            <person name="Shu S."/>
            <person name="Song C."/>
            <person name="Liu Y."/>
        </authorList>
    </citation>
    <scope>NUCLEOTIDE SEQUENCE [LARGE SCALE GENOMIC DNA]</scope>
    <source>
        <strain evidence="2">HL-2020</strain>
        <tissue evidence="2">Leaf</tissue>
    </source>
</reference>
<proteinExistence type="predicted"/>
<dbReference type="PANTHER" id="PTHR26312:SF168">
    <property type="entry name" value="OS06G0606700 PROTEIN"/>
    <property type="match status" value="1"/>
</dbReference>
<organism evidence="2 3">
    <name type="scientific">Coptis chinensis</name>
    <dbReference type="NCBI Taxonomy" id="261450"/>
    <lineage>
        <taxon>Eukaryota</taxon>
        <taxon>Viridiplantae</taxon>
        <taxon>Streptophyta</taxon>
        <taxon>Embryophyta</taxon>
        <taxon>Tracheophyta</taxon>
        <taxon>Spermatophyta</taxon>
        <taxon>Magnoliopsida</taxon>
        <taxon>Ranunculales</taxon>
        <taxon>Ranunculaceae</taxon>
        <taxon>Coptidoideae</taxon>
        <taxon>Coptis</taxon>
    </lineage>
</organism>
<feature type="compositionally biased region" description="Polar residues" evidence="1">
    <location>
        <begin position="1"/>
        <end position="23"/>
    </location>
</feature>
<name>A0A835I7W3_9MAGN</name>
<dbReference type="SUPFAM" id="SSF48452">
    <property type="entry name" value="TPR-like"/>
    <property type="match status" value="1"/>
</dbReference>
<protein>
    <submittedName>
        <fullName evidence="2">Uncharacterized protein</fullName>
    </submittedName>
</protein>
<dbReference type="EMBL" id="JADFTS010000004">
    <property type="protein sequence ID" value="KAF9610873.1"/>
    <property type="molecule type" value="Genomic_DNA"/>
</dbReference>
<feature type="region of interest" description="Disordered" evidence="1">
    <location>
        <begin position="1"/>
        <end position="26"/>
    </location>
</feature>
<evidence type="ECO:0000313" key="3">
    <source>
        <dbReference type="Proteomes" id="UP000631114"/>
    </source>
</evidence>
<comment type="caution">
    <text evidence="2">The sequence shown here is derived from an EMBL/GenBank/DDBJ whole genome shotgun (WGS) entry which is preliminary data.</text>
</comment>
<dbReference type="Gene3D" id="1.25.40.10">
    <property type="entry name" value="Tetratricopeptide repeat domain"/>
    <property type="match status" value="1"/>
</dbReference>
<dbReference type="Proteomes" id="UP000631114">
    <property type="component" value="Unassembled WGS sequence"/>
</dbReference>
<evidence type="ECO:0000256" key="1">
    <source>
        <dbReference type="SAM" id="MobiDB-lite"/>
    </source>
</evidence>
<evidence type="ECO:0000313" key="2">
    <source>
        <dbReference type="EMBL" id="KAF9610873.1"/>
    </source>
</evidence>